<protein>
    <submittedName>
        <fullName evidence="5">Achaete-scute complex protein T5</fullName>
    </submittedName>
</protein>
<feature type="domain" description="BHLH" evidence="4">
    <location>
        <begin position="99"/>
        <end position="165"/>
    </location>
</feature>
<feature type="region of interest" description="Disordered" evidence="3">
    <location>
        <begin position="186"/>
        <end position="211"/>
    </location>
</feature>
<dbReference type="SUPFAM" id="SSF47459">
    <property type="entry name" value="HLH, helix-loop-helix DNA-binding domain"/>
    <property type="match status" value="1"/>
</dbReference>
<dbReference type="GO" id="GO:0045944">
    <property type="term" value="P:positive regulation of transcription by RNA polymerase II"/>
    <property type="evidence" value="ECO:0007669"/>
    <property type="project" value="TreeGrafter"/>
</dbReference>
<evidence type="ECO:0000256" key="2">
    <source>
        <dbReference type="ARBA" id="ARBA00023125"/>
    </source>
</evidence>
<dbReference type="CDD" id="cd19744">
    <property type="entry name" value="bHLH_TS_dAS-C_like"/>
    <property type="match status" value="1"/>
</dbReference>
<organism evidence="5">
    <name type="scientific">Bactrocera latifrons</name>
    <name type="common">Malaysian fruit fly</name>
    <name type="synonym">Chaetodacus latifrons</name>
    <dbReference type="NCBI Taxonomy" id="174628"/>
    <lineage>
        <taxon>Eukaryota</taxon>
        <taxon>Metazoa</taxon>
        <taxon>Ecdysozoa</taxon>
        <taxon>Arthropoda</taxon>
        <taxon>Hexapoda</taxon>
        <taxon>Insecta</taxon>
        <taxon>Pterygota</taxon>
        <taxon>Neoptera</taxon>
        <taxon>Endopterygota</taxon>
        <taxon>Diptera</taxon>
        <taxon>Brachycera</taxon>
        <taxon>Muscomorpha</taxon>
        <taxon>Tephritoidea</taxon>
        <taxon>Tephritidae</taxon>
        <taxon>Bactrocera</taxon>
        <taxon>Bactrocera</taxon>
    </lineage>
</organism>
<evidence type="ECO:0000313" key="5">
    <source>
        <dbReference type="EMBL" id="JAI47916.1"/>
    </source>
</evidence>
<dbReference type="GO" id="GO:0000977">
    <property type="term" value="F:RNA polymerase II transcription regulatory region sequence-specific DNA binding"/>
    <property type="evidence" value="ECO:0007669"/>
    <property type="project" value="TreeGrafter"/>
</dbReference>
<feature type="compositionally biased region" description="Polar residues" evidence="3">
    <location>
        <begin position="244"/>
        <end position="253"/>
    </location>
</feature>
<dbReference type="GO" id="GO:0007399">
    <property type="term" value="P:nervous system development"/>
    <property type="evidence" value="ECO:0007669"/>
    <property type="project" value="UniProtKB-KW"/>
</dbReference>
<keyword evidence="2" id="KW-0238">DNA-binding</keyword>
<feature type="non-terminal residue" evidence="5">
    <location>
        <position position="1"/>
    </location>
</feature>
<dbReference type="InterPro" id="IPR015660">
    <property type="entry name" value="MASH1/Ascl1a-like"/>
</dbReference>
<feature type="non-terminal residue" evidence="5">
    <location>
        <position position="253"/>
    </location>
</feature>
<dbReference type="Gene3D" id="4.10.280.10">
    <property type="entry name" value="Helix-loop-helix DNA-binding domain"/>
    <property type="match status" value="1"/>
</dbReference>
<dbReference type="GO" id="GO:0000981">
    <property type="term" value="F:DNA-binding transcription factor activity, RNA polymerase II-specific"/>
    <property type="evidence" value="ECO:0007669"/>
    <property type="project" value="TreeGrafter"/>
</dbReference>
<dbReference type="OrthoDB" id="5976910at2759"/>
<dbReference type="GO" id="GO:0046983">
    <property type="term" value="F:protein dimerization activity"/>
    <property type="evidence" value="ECO:0007669"/>
    <property type="project" value="InterPro"/>
</dbReference>
<dbReference type="InterPro" id="IPR036638">
    <property type="entry name" value="HLH_DNA-bd_sf"/>
</dbReference>
<dbReference type="GO" id="GO:0090575">
    <property type="term" value="C:RNA polymerase II transcription regulator complex"/>
    <property type="evidence" value="ECO:0007669"/>
    <property type="project" value="TreeGrafter"/>
</dbReference>
<reference evidence="5" key="1">
    <citation type="submission" date="2015-06" db="EMBL/GenBank/DDBJ databases">
        <authorList>
            <person name="Hoefler B.C."/>
            <person name="Straight P.D."/>
        </authorList>
    </citation>
    <scope>NUCLEOTIDE SEQUENCE</scope>
</reference>
<dbReference type="PROSITE" id="PS50888">
    <property type="entry name" value="BHLH"/>
    <property type="match status" value="1"/>
</dbReference>
<feature type="compositionally biased region" description="Low complexity" evidence="3">
    <location>
        <begin position="234"/>
        <end position="243"/>
    </location>
</feature>
<evidence type="ECO:0000256" key="3">
    <source>
        <dbReference type="SAM" id="MobiDB-lite"/>
    </source>
</evidence>
<dbReference type="EMBL" id="GDHF01004398">
    <property type="protein sequence ID" value="JAI47916.1"/>
    <property type="molecule type" value="Transcribed_RNA"/>
</dbReference>
<evidence type="ECO:0000259" key="4">
    <source>
        <dbReference type="PROSITE" id="PS50888"/>
    </source>
</evidence>
<dbReference type="AlphaFoldDB" id="A0A0K8W9S8"/>
<evidence type="ECO:0000256" key="1">
    <source>
        <dbReference type="ARBA" id="ARBA00022902"/>
    </source>
</evidence>
<dbReference type="PANTHER" id="PTHR13935:SF106">
    <property type="entry name" value="ACHAETE-SCUTE COMPLEX PROTEIN T5-RELATED"/>
    <property type="match status" value="1"/>
</dbReference>
<dbReference type="Pfam" id="PF00010">
    <property type="entry name" value="HLH"/>
    <property type="match status" value="1"/>
</dbReference>
<gene>
    <name evidence="5" type="primary">ac</name>
    <name evidence="5" type="ORF">c0_g1_i1</name>
</gene>
<dbReference type="SMART" id="SM00353">
    <property type="entry name" value="HLH"/>
    <property type="match status" value="1"/>
</dbReference>
<sequence length="253" mass="28488">ARQCQDSKTPRQDTKFKKISYETNFVQHIANREMALGSITSNSQHPYQRPQTTLCGTTRNMYQPQPRAIAPAPHTPPSATKALGEKYSASGTTLDSNNPSVVRRNARERNRVKQVNNGFSHLRQHIPPAIIADLSNGRRGIGPGAHKKLSKVDTLRMAVEYIRRLQRVIDEVDGKRAITVSAAAPPHTPIWSDMPSSAHNSPPPTPPKSNMQATMFADKIQQHYQTLNYADNMQQQQQQQQQQHNQLINLKYQ</sequence>
<feature type="region of interest" description="Disordered" evidence="3">
    <location>
        <begin position="233"/>
        <end position="253"/>
    </location>
</feature>
<accession>A0A0K8W9S8</accession>
<dbReference type="InterPro" id="IPR011598">
    <property type="entry name" value="bHLH_dom"/>
</dbReference>
<proteinExistence type="predicted"/>
<name>A0A0K8W9S8_BACLA</name>
<keyword evidence="1" id="KW-0524">Neurogenesis</keyword>
<dbReference type="PANTHER" id="PTHR13935">
    <property type="entry name" value="ACHAETE-SCUTE TRANSCRIPTION FACTOR-RELATED"/>
    <property type="match status" value="1"/>
</dbReference>